<protein>
    <submittedName>
        <fullName evidence="1">Uncharacterized protein</fullName>
    </submittedName>
</protein>
<name>A0A0A9CCF8_ARUDO</name>
<sequence>MNITSLHGFRKCYLYRIQSSIQTWTVHPHKATKNSGNCPYKLLILHSTKLASTSLLSHN</sequence>
<reference evidence="1" key="1">
    <citation type="submission" date="2014-09" db="EMBL/GenBank/DDBJ databases">
        <authorList>
            <person name="Magalhaes I.L.F."/>
            <person name="Oliveira U."/>
            <person name="Santos F.R."/>
            <person name="Vidigal T.H.D.A."/>
            <person name="Brescovit A.D."/>
            <person name="Santos A.J."/>
        </authorList>
    </citation>
    <scope>NUCLEOTIDE SEQUENCE</scope>
    <source>
        <tissue evidence="1">Shoot tissue taken approximately 20 cm above the soil surface</tissue>
    </source>
</reference>
<dbReference type="AlphaFoldDB" id="A0A0A9CCF8"/>
<accession>A0A0A9CCF8</accession>
<dbReference type="EMBL" id="GBRH01223886">
    <property type="protein sequence ID" value="JAD74009.1"/>
    <property type="molecule type" value="Transcribed_RNA"/>
</dbReference>
<organism evidence="1">
    <name type="scientific">Arundo donax</name>
    <name type="common">Giant reed</name>
    <name type="synonym">Donax arundinaceus</name>
    <dbReference type="NCBI Taxonomy" id="35708"/>
    <lineage>
        <taxon>Eukaryota</taxon>
        <taxon>Viridiplantae</taxon>
        <taxon>Streptophyta</taxon>
        <taxon>Embryophyta</taxon>
        <taxon>Tracheophyta</taxon>
        <taxon>Spermatophyta</taxon>
        <taxon>Magnoliopsida</taxon>
        <taxon>Liliopsida</taxon>
        <taxon>Poales</taxon>
        <taxon>Poaceae</taxon>
        <taxon>PACMAD clade</taxon>
        <taxon>Arundinoideae</taxon>
        <taxon>Arundineae</taxon>
        <taxon>Arundo</taxon>
    </lineage>
</organism>
<proteinExistence type="predicted"/>
<reference evidence="1" key="2">
    <citation type="journal article" date="2015" name="Data Brief">
        <title>Shoot transcriptome of the giant reed, Arundo donax.</title>
        <authorList>
            <person name="Barrero R.A."/>
            <person name="Guerrero F.D."/>
            <person name="Moolhuijzen P."/>
            <person name="Goolsby J.A."/>
            <person name="Tidwell J."/>
            <person name="Bellgard S.E."/>
            <person name="Bellgard M.I."/>
        </authorList>
    </citation>
    <scope>NUCLEOTIDE SEQUENCE</scope>
    <source>
        <tissue evidence="1">Shoot tissue taken approximately 20 cm above the soil surface</tissue>
    </source>
</reference>
<evidence type="ECO:0000313" key="1">
    <source>
        <dbReference type="EMBL" id="JAD74009.1"/>
    </source>
</evidence>